<dbReference type="KEGG" id="abra:BN85306900"/>
<dbReference type="InterPro" id="IPR013780">
    <property type="entry name" value="Glyco_hydro_b"/>
</dbReference>
<protein>
    <submittedName>
        <fullName evidence="5">Putative alpha amylase</fullName>
    </submittedName>
</protein>
<dbReference type="Gene3D" id="3.20.20.80">
    <property type="entry name" value="Glycosidases"/>
    <property type="match status" value="1"/>
</dbReference>
<evidence type="ECO:0000313" key="5">
    <source>
        <dbReference type="EMBL" id="CCV65711.1"/>
    </source>
</evidence>
<organism evidence="5 6">
    <name type="scientific">Acholeplasma brassicae</name>
    <dbReference type="NCBI Taxonomy" id="61635"/>
    <lineage>
        <taxon>Bacteria</taxon>
        <taxon>Bacillati</taxon>
        <taxon>Mycoplasmatota</taxon>
        <taxon>Mollicutes</taxon>
        <taxon>Acholeplasmatales</taxon>
        <taxon>Acholeplasmataceae</taxon>
        <taxon>Acholeplasma</taxon>
    </lineage>
</organism>
<dbReference type="Gene3D" id="2.60.40.1180">
    <property type="entry name" value="Golgi alpha-mannosidase II"/>
    <property type="match status" value="1"/>
</dbReference>
<proteinExistence type="inferred from homology"/>
<dbReference type="RefSeq" id="WP_030004570.1">
    <property type="nucleotide sequence ID" value="NC_022549.1"/>
</dbReference>
<accession>U4KNA0</accession>
<evidence type="ECO:0000256" key="2">
    <source>
        <dbReference type="ARBA" id="ARBA00022801"/>
    </source>
</evidence>
<dbReference type="PANTHER" id="PTHR10357">
    <property type="entry name" value="ALPHA-AMYLASE FAMILY MEMBER"/>
    <property type="match status" value="1"/>
</dbReference>
<dbReference type="Proteomes" id="UP000032737">
    <property type="component" value="Chromosome"/>
</dbReference>
<dbReference type="InterPro" id="IPR017853">
    <property type="entry name" value="GH"/>
</dbReference>
<keyword evidence="6" id="KW-1185">Reference proteome</keyword>
<dbReference type="STRING" id="61635.BN85306900"/>
<feature type="domain" description="Glycosyl hydrolase family 13 catalytic" evidence="4">
    <location>
        <begin position="16"/>
        <end position="429"/>
    </location>
</feature>
<dbReference type="SUPFAM" id="SSF51011">
    <property type="entry name" value="Glycosyl hydrolase domain"/>
    <property type="match status" value="1"/>
</dbReference>
<dbReference type="Gene3D" id="3.90.400.10">
    <property type="entry name" value="Oligo-1,6-glucosidase, Domain 2"/>
    <property type="match status" value="1"/>
</dbReference>
<dbReference type="NCBIfam" id="NF008183">
    <property type="entry name" value="PRK10933.1"/>
    <property type="match status" value="1"/>
</dbReference>
<name>U4KNA0_9MOLU</name>
<gene>
    <name evidence="5" type="primary">amyA</name>
    <name evidence="5" type="ORF">BN85306900</name>
</gene>
<dbReference type="SUPFAM" id="SSF51445">
    <property type="entry name" value="(Trans)glycosidases"/>
    <property type="match status" value="1"/>
</dbReference>
<dbReference type="HOGENOM" id="CLU_006462_2_3_14"/>
<dbReference type="InterPro" id="IPR056300">
    <property type="entry name" value="SusG-like_C"/>
</dbReference>
<dbReference type="GO" id="GO:0009313">
    <property type="term" value="P:oligosaccharide catabolic process"/>
    <property type="evidence" value="ECO:0007669"/>
    <property type="project" value="TreeGrafter"/>
</dbReference>
<dbReference type="OrthoDB" id="9805159at2"/>
<evidence type="ECO:0000313" key="6">
    <source>
        <dbReference type="Proteomes" id="UP000032737"/>
    </source>
</evidence>
<dbReference type="Pfam" id="PF00128">
    <property type="entry name" value="Alpha-amylase"/>
    <property type="match status" value="1"/>
</dbReference>
<evidence type="ECO:0000256" key="3">
    <source>
        <dbReference type="ARBA" id="ARBA00023295"/>
    </source>
</evidence>
<dbReference type="PANTHER" id="PTHR10357:SF179">
    <property type="entry name" value="NEUTRAL AND BASIC AMINO ACID TRANSPORT PROTEIN RBAT"/>
    <property type="match status" value="1"/>
</dbReference>
<dbReference type="InterPro" id="IPR006047">
    <property type="entry name" value="GH13_cat_dom"/>
</dbReference>
<dbReference type="AlphaFoldDB" id="U4KNA0"/>
<reference evidence="5 6" key="1">
    <citation type="journal article" date="2013" name="J. Mol. Microbiol. Biotechnol.">
        <title>Analysis of the Complete Genomes of Acholeplasma brassicae , A. palmae and A. laidlawii and Their Comparison to the Obligate Parasites from ' Candidatus Phytoplasma'.</title>
        <authorList>
            <person name="Kube M."/>
            <person name="Siewert C."/>
            <person name="Migdoll A.M."/>
            <person name="Duduk B."/>
            <person name="Holz S."/>
            <person name="Rabus R."/>
            <person name="Seemuller E."/>
            <person name="Mitrovic J."/>
            <person name="Muller I."/>
            <person name="Buttner C."/>
            <person name="Reinhardt R."/>
        </authorList>
    </citation>
    <scope>NUCLEOTIDE SEQUENCE [LARGE SCALE GENOMIC DNA]</scope>
    <source>
        <strain evidence="6">0502</strain>
    </source>
</reference>
<dbReference type="SMART" id="SM00642">
    <property type="entry name" value="Aamy"/>
    <property type="match status" value="1"/>
</dbReference>
<sequence length="574" mass="66980">MSFLEKKWWKEAVGYQIYIKSFNDSNGDGIGDINGIIEKLDYLKDLGVDLLWICPFYKSPMDDNGYDVSDYYQIAPEYGTLEDAKKMIDEAHKRGIKIIADFVMNQTSDEHPWFIESRKSVDNPYRDYYIWQKGKIVDGKEVEPTNWASFFGGSCWQKDELTNEYYMKIFSKKMPDLNWANPNVRKGMQDIATFWLDLGVDGFRVDAVAHIARSTTFEDSTMESNEVYKPDWRKFSNLPKLHDYLHEFNQNVLKHYDVMTVGEVGGGALPEEAIEYAGLDRDELNMVFNFDHNWCNNVWDLKDPNEPIVVNLKHMKEMFLKWQKNLYGKAWNPLYWLNHDQPRVMSQYGNEKKPFLSGSMLATALYFMWGTPFIYQGEEIGMTNYPFKTIDDFNDVSVKTTYALEKSRGNTDLDRFIGFTAKRSRDNARTPMQWNNKPYAGFSTKEPWFHVNPNFTKVNVEDQINDPNSLLNYYKKVIALKKDDAYKSTLVYGSYEMINQEHPQVYAYLRKGDQTILVVTNFFDCETSISLNGLKVKQVLLSNYESNEISLDNLILRPYESYVFEVSEGGSKHE</sequence>
<dbReference type="FunFam" id="3.20.20.80:FF:000064">
    <property type="entry name" value="Oligo-1,6-glucosidase"/>
    <property type="match status" value="1"/>
</dbReference>
<dbReference type="CDD" id="cd11333">
    <property type="entry name" value="AmyAc_SI_OligoGlu_DGase"/>
    <property type="match status" value="1"/>
</dbReference>
<dbReference type="EMBL" id="FO681348">
    <property type="protein sequence ID" value="CCV65711.1"/>
    <property type="molecule type" value="Genomic_DNA"/>
</dbReference>
<dbReference type="FunFam" id="2.60.40.1180:FF:000007">
    <property type="entry name" value="Sucrose isomerase"/>
    <property type="match status" value="1"/>
</dbReference>
<evidence type="ECO:0000256" key="1">
    <source>
        <dbReference type="ARBA" id="ARBA00008061"/>
    </source>
</evidence>
<dbReference type="InterPro" id="IPR045857">
    <property type="entry name" value="O16G_dom_2"/>
</dbReference>
<keyword evidence="2" id="KW-0378">Hydrolase</keyword>
<comment type="similarity">
    <text evidence="1">Belongs to the glycosyl hydrolase 13 family.</text>
</comment>
<keyword evidence="3" id="KW-0326">Glycosidase</keyword>
<dbReference type="GO" id="GO:0004556">
    <property type="term" value="F:alpha-amylase activity"/>
    <property type="evidence" value="ECO:0007669"/>
    <property type="project" value="TreeGrafter"/>
</dbReference>
<dbReference type="FunFam" id="3.90.400.10:FF:000002">
    <property type="entry name" value="Sucrose isomerase"/>
    <property type="match status" value="1"/>
</dbReference>
<dbReference type="Pfam" id="PF23915">
    <property type="entry name" value="SusG_C"/>
    <property type="match status" value="1"/>
</dbReference>
<evidence type="ECO:0000259" key="4">
    <source>
        <dbReference type="SMART" id="SM00642"/>
    </source>
</evidence>